<accession>A0A2H1EHC6</accession>
<reference evidence="4" key="1">
    <citation type="submission" date="2016-12" db="EMBL/GenBank/DDBJ databases">
        <authorList>
            <person name="Herbold C."/>
        </authorList>
    </citation>
    <scope>NUCLEOTIDE SEQUENCE [LARGE SCALE GENOMIC DNA]</scope>
</reference>
<dbReference type="PRINTS" id="PR01438">
    <property type="entry name" value="UNVRSLSTRESS"/>
</dbReference>
<organism evidence="3 4">
    <name type="scientific">Nitrosotalea sinensis</name>
    <dbReference type="NCBI Taxonomy" id="1499975"/>
    <lineage>
        <taxon>Archaea</taxon>
        <taxon>Nitrososphaerota</taxon>
        <taxon>Nitrososphaeria</taxon>
        <taxon>Nitrosotaleales</taxon>
        <taxon>Nitrosotaleaceae</taxon>
        <taxon>Nitrosotalea</taxon>
    </lineage>
</organism>
<dbReference type="InterPro" id="IPR006016">
    <property type="entry name" value="UspA"/>
</dbReference>
<dbReference type="PANTHER" id="PTHR46268">
    <property type="entry name" value="STRESS RESPONSE PROTEIN NHAX"/>
    <property type="match status" value="1"/>
</dbReference>
<dbReference type="Proteomes" id="UP000232412">
    <property type="component" value="Unassembled WGS sequence"/>
</dbReference>
<dbReference type="RefSeq" id="WP_101009839.1">
    <property type="nucleotide sequence ID" value="NZ_FRFC01000003.1"/>
</dbReference>
<dbReference type="Gene3D" id="3.40.50.620">
    <property type="entry name" value="HUPs"/>
    <property type="match status" value="1"/>
</dbReference>
<evidence type="ECO:0000259" key="2">
    <source>
        <dbReference type="Pfam" id="PF00582"/>
    </source>
</evidence>
<evidence type="ECO:0000256" key="1">
    <source>
        <dbReference type="ARBA" id="ARBA00008791"/>
    </source>
</evidence>
<sequence>MAKNYSSILVPLDGSEYSKRALDEAVEISKRLDSQLDLLHVVSTSAAQPPGIVLSGVIKGKGATKAVDEYVKKALSEAHGFMQECVMYCKNKGVKATYKVVTENPGKAILDHAKRNESDLIIMGSQGLRGIKKIKVLGSVSRQVLENASCPVVVVH</sequence>
<dbReference type="OrthoDB" id="105697at2157"/>
<dbReference type="InterPro" id="IPR006015">
    <property type="entry name" value="Universal_stress_UspA"/>
</dbReference>
<name>A0A2H1EHC6_9ARCH</name>
<proteinExistence type="inferred from homology"/>
<gene>
    <name evidence="3" type="ORF">NSIN_20816</name>
</gene>
<evidence type="ECO:0000313" key="3">
    <source>
        <dbReference type="EMBL" id="SHO45900.1"/>
    </source>
</evidence>
<comment type="similarity">
    <text evidence="1">Belongs to the universal stress protein A family.</text>
</comment>
<dbReference type="AlphaFoldDB" id="A0A2H1EHC6"/>
<dbReference type="EMBL" id="FRFC01000003">
    <property type="protein sequence ID" value="SHO45900.1"/>
    <property type="molecule type" value="Genomic_DNA"/>
</dbReference>
<dbReference type="CDD" id="cd00293">
    <property type="entry name" value="USP-like"/>
    <property type="match status" value="1"/>
</dbReference>
<dbReference type="PANTHER" id="PTHR46268:SF6">
    <property type="entry name" value="UNIVERSAL STRESS PROTEIN UP12"/>
    <property type="match status" value="1"/>
</dbReference>
<dbReference type="SUPFAM" id="SSF52402">
    <property type="entry name" value="Adenine nucleotide alpha hydrolases-like"/>
    <property type="match status" value="1"/>
</dbReference>
<keyword evidence="4" id="KW-1185">Reference proteome</keyword>
<feature type="domain" description="UspA" evidence="2">
    <location>
        <begin position="5"/>
        <end position="156"/>
    </location>
</feature>
<evidence type="ECO:0000313" key="4">
    <source>
        <dbReference type="Proteomes" id="UP000232412"/>
    </source>
</evidence>
<dbReference type="InterPro" id="IPR014729">
    <property type="entry name" value="Rossmann-like_a/b/a_fold"/>
</dbReference>
<dbReference type="Pfam" id="PF00582">
    <property type="entry name" value="Usp"/>
    <property type="match status" value="1"/>
</dbReference>
<protein>
    <recommendedName>
        <fullName evidence="2">UspA domain-containing protein</fullName>
    </recommendedName>
</protein>